<dbReference type="SUPFAM" id="SSF53822">
    <property type="entry name" value="Periplasmic binding protein-like I"/>
    <property type="match status" value="1"/>
</dbReference>
<dbReference type="InterPro" id="IPR025997">
    <property type="entry name" value="SBP_2_dom"/>
</dbReference>
<dbReference type="AlphaFoldDB" id="A0A6G9H7F2"/>
<organism evidence="4 5">
    <name type="scientific">Streptomyces liangshanensis</name>
    <dbReference type="NCBI Taxonomy" id="2717324"/>
    <lineage>
        <taxon>Bacteria</taxon>
        <taxon>Bacillati</taxon>
        <taxon>Actinomycetota</taxon>
        <taxon>Actinomycetes</taxon>
        <taxon>Kitasatosporales</taxon>
        <taxon>Streptomycetaceae</taxon>
        <taxon>Streptomyces</taxon>
    </lineage>
</organism>
<keyword evidence="2" id="KW-0732">Signal</keyword>
<dbReference type="InterPro" id="IPR050555">
    <property type="entry name" value="Bact_Solute-Bind_Prot2"/>
</dbReference>
<protein>
    <submittedName>
        <fullName evidence="4">Sugar ABC transporter substrate-binding protein</fullName>
    </submittedName>
</protein>
<evidence type="ECO:0000256" key="2">
    <source>
        <dbReference type="ARBA" id="ARBA00022729"/>
    </source>
</evidence>
<dbReference type="Pfam" id="PF13407">
    <property type="entry name" value="Peripla_BP_4"/>
    <property type="match status" value="1"/>
</dbReference>
<feature type="domain" description="Periplasmic binding protein" evidence="3">
    <location>
        <begin position="46"/>
        <end position="307"/>
    </location>
</feature>
<sequence>MFRTAARTGLRRGTVTLAVSVVAAGLALNACGDGGGSGSGGGGLTIGLLLPDSRAARWEKFDRPLIERRVRELCDDCRVRYGNARGDVAAQQQQVDSMITQGVDALILGPVDAKALTSSVEEVRAADIPVVSYDRLTNGPISGFVSFDGEQVGRLQGTALLKALGPDAARRQIVMMNGDPSADPNANLFKRGALSVLRGKVRIGKSYDTEGWKPEIANSNMSGAIASLGADHINGVYAANDGLAAGVIASLRANVVRPLPPVTGQDAELSAVQRIVVGDQYMTVYKPFAPEASAAAEMALTLGRGEKLGKQAPDRVDSPTTRNVPAVLLDGITVTVGNIRSTVVKDGMYTIGQICSPRFASACGRAGLTT</sequence>
<dbReference type="EMBL" id="CP050177">
    <property type="protein sequence ID" value="QIQ06374.1"/>
    <property type="molecule type" value="Genomic_DNA"/>
</dbReference>
<comment type="subcellular location">
    <subcellularLocation>
        <location evidence="1">Cell envelope</location>
    </subcellularLocation>
</comment>
<proteinExistence type="predicted"/>
<dbReference type="GO" id="GO:0030246">
    <property type="term" value="F:carbohydrate binding"/>
    <property type="evidence" value="ECO:0007669"/>
    <property type="project" value="TreeGrafter"/>
</dbReference>
<reference evidence="4 5" key="1">
    <citation type="submission" date="2020-03" db="EMBL/GenBank/DDBJ databases">
        <title>A novel species.</title>
        <authorList>
            <person name="Gao J."/>
        </authorList>
    </citation>
    <scope>NUCLEOTIDE SEQUENCE [LARGE SCALE GENOMIC DNA]</scope>
    <source>
        <strain evidence="4 5">QMT-12</strain>
    </source>
</reference>
<dbReference type="GO" id="GO:0030288">
    <property type="term" value="C:outer membrane-bounded periplasmic space"/>
    <property type="evidence" value="ECO:0007669"/>
    <property type="project" value="TreeGrafter"/>
</dbReference>
<keyword evidence="5" id="KW-1185">Reference proteome</keyword>
<dbReference type="PANTHER" id="PTHR30036:SF1">
    <property type="entry name" value="D-XYLOSE-BINDING PERIPLASMIC PROTEIN"/>
    <property type="match status" value="1"/>
</dbReference>
<dbReference type="Gene3D" id="3.40.50.2300">
    <property type="match status" value="2"/>
</dbReference>
<dbReference type="KEGG" id="slia:HA039_32310"/>
<evidence type="ECO:0000313" key="5">
    <source>
        <dbReference type="Proteomes" id="UP000501179"/>
    </source>
</evidence>
<name>A0A6G9H7F2_9ACTN</name>
<evidence type="ECO:0000313" key="4">
    <source>
        <dbReference type="EMBL" id="QIQ06374.1"/>
    </source>
</evidence>
<dbReference type="InterPro" id="IPR028082">
    <property type="entry name" value="Peripla_BP_I"/>
</dbReference>
<dbReference type="RefSeq" id="WP_167035408.1">
    <property type="nucleotide sequence ID" value="NZ_CP050177.1"/>
</dbReference>
<dbReference type="Proteomes" id="UP000501179">
    <property type="component" value="Chromosome"/>
</dbReference>
<gene>
    <name evidence="4" type="ORF">HA039_32310</name>
</gene>
<evidence type="ECO:0000256" key="1">
    <source>
        <dbReference type="ARBA" id="ARBA00004196"/>
    </source>
</evidence>
<accession>A0A6G9H7F2</accession>
<dbReference type="PANTHER" id="PTHR30036">
    <property type="entry name" value="D-XYLOSE-BINDING PERIPLASMIC PROTEIN"/>
    <property type="match status" value="1"/>
</dbReference>
<evidence type="ECO:0000259" key="3">
    <source>
        <dbReference type="Pfam" id="PF13407"/>
    </source>
</evidence>